<keyword evidence="2 5" id="KW-0175">Coiled coil</keyword>
<evidence type="ECO:0000256" key="3">
    <source>
        <dbReference type="ARBA" id="ARBA00023175"/>
    </source>
</evidence>
<keyword evidence="6" id="KW-0472">Membrane</keyword>
<feature type="coiled-coil region" evidence="5">
    <location>
        <begin position="111"/>
        <end position="155"/>
    </location>
</feature>
<dbReference type="InterPro" id="IPR019347">
    <property type="entry name" value="Axonemal_dynein_light_chain"/>
</dbReference>
<dbReference type="PANTHER" id="PTHR13183:SF0">
    <property type="entry name" value="AXONEMAL DYNEIN LIGHT INTERMEDIATE POLYPEPTIDE 1"/>
    <property type="match status" value="1"/>
</dbReference>
<reference evidence="7" key="1">
    <citation type="submission" date="2021-01" db="EMBL/GenBank/DDBJ databases">
        <authorList>
            <consortium name="Genoscope - CEA"/>
            <person name="William W."/>
        </authorList>
    </citation>
    <scope>NUCLEOTIDE SEQUENCE</scope>
</reference>
<dbReference type="Proteomes" id="UP000689195">
    <property type="component" value="Unassembled WGS sequence"/>
</dbReference>
<gene>
    <name evidence="7" type="ORF">PPENT_87.1.T1420008</name>
</gene>
<dbReference type="GO" id="GO:0030286">
    <property type="term" value="C:dynein complex"/>
    <property type="evidence" value="ECO:0007669"/>
    <property type="project" value="UniProtKB-KW"/>
</dbReference>
<sequence length="246" mass="29866">MKYFNHQDNQLQTYCVSHVPTTKQNMQELFDKLDQSLQQSFLCPIREELLREYFDDLILQIKINYGERGFIRVTVLTQVRMVIQKYQTCVKYCFWNIKVFIRRRTYLQNIQAEERFKINQLEQECSELQKQVENLEQKLQDINQKNQQNREQKKVTHLKRITIYKNSYKKQSILVIQKIYFLDQKLALQKIIIIIQSIQRNNICQKKSLALIILIHFQNDISLFFSFAIFLSQFQYNQIISYNKLN</sequence>
<evidence type="ECO:0000256" key="6">
    <source>
        <dbReference type="SAM" id="Phobius"/>
    </source>
</evidence>
<keyword evidence="8" id="KW-1185">Reference proteome</keyword>
<dbReference type="GO" id="GO:0045504">
    <property type="term" value="F:dynein heavy chain binding"/>
    <property type="evidence" value="ECO:0007669"/>
    <property type="project" value="TreeGrafter"/>
</dbReference>
<evidence type="ECO:0000313" key="7">
    <source>
        <dbReference type="EMBL" id="CAD8205808.1"/>
    </source>
</evidence>
<keyword evidence="6" id="KW-0812">Transmembrane</keyword>
<keyword evidence="1" id="KW-0243">Dynein</keyword>
<accession>A0A8S1XZE2</accession>
<evidence type="ECO:0000256" key="1">
    <source>
        <dbReference type="ARBA" id="ARBA00023017"/>
    </source>
</evidence>
<dbReference type="Pfam" id="PF10211">
    <property type="entry name" value="Ax_dynein_light"/>
    <property type="match status" value="1"/>
</dbReference>
<name>A0A8S1XZE2_9CILI</name>
<evidence type="ECO:0000256" key="5">
    <source>
        <dbReference type="SAM" id="Coils"/>
    </source>
</evidence>
<proteinExistence type="inferred from homology"/>
<evidence type="ECO:0000256" key="4">
    <source>
        <dbReference type="ARBA" id="ARBA00038114"/>
    </source>
</evidence>
<dbReference type="GO" id="GO:0005930">
    <property type="term" value="C:axoneme"/>
    <property type="evidence" value="ECO:0007669"/>
    <property type="project" value="TreeGrafter"/>
</dbReference>
<dbReference type="AlphaFoldDB" id="A0A8S1XZE2"/>
<dbReference type="PANTHER" id="PTHR13183">
    <property type="entry name" value="AXONEMAL INNER ARM DYNEIN LIGHT CHAIN 28"/>
    <property type="match status" value="1"/>
</dbReference>
<evidence type="ECO:0000313" key="8">
    <source>
        <dbReference type="Proteomes" id="UP000689195"/>
    </source>
</evidence>
<evidence type="ECO:0000256" key="2">
    <source>
        <dbReference type="ARBA" id="ARBA00023054"/>
    </source>
</evidence>
<comment type="caution">
    <text evidence="7">The sequence shown here is derived from an EMBL/GenBank/DDBJ whole genome shotgun (WGS) entry which is preliminary data.</text>
</comment>
<protein>
    <recommendedName>
        <fullName evidence="9">Transmembrane protein</fullName>
    </recommendedName>
</protein>
<keyword evidence="6" id="KW-1133">Transmembrane helix</keyword>
<dbReference type="OrthoDB" id="273640at2759"/>
<evidence type="ECO:0008006" key="9">
    <source>
        <dbReference type="Google" id="ProtNLM"/>
    </source>
</evidence>
<dbReference type="EMBL" id="CAJJDO010000142">
    <property type="protein sequence ID" value="CAD8205808.1"/>
    <property type="molecule type" value="Genomic_DNA"/>
</dbReference>
<comment type="similarity">
    <text evidence="4">Belongs to the inner dynein arm light chain family.</text>
</comment>
<organism evidence="7 8">
    <name type="scientific">Paramecium pentaurelia</name>
    <dbReference type="NCBI Taxonomy" id="43138"/>
    <lineage>
        <taxon>Eukaryota</taxon>
        <taxon>Sar</taxon>
        <taxon>Alveolata</taxon>
        <taxon>Ciliophora</taxon>
        <taxon>Intramacronucleata</taxon>
        <taxon>Oligohymenophorea</taxon>
        <taxon>Peniculida</taxon>
        <taxon>Parameciidae</taxon>
        <taxon>Paramecium</taxon>
    </lineage>
</organism>
<feature type="transmembrane region" description="Helical" evidence="6">
    <location>
        <begin position="209"/>
        <end position="231"/>
    </location>
</feature>
<keyword evidence="3" id="KW-0505">Motor protein</keyword>